<reference evidence="1" key="1">
    <citation type="journal article" date="2019" name="bioRxiv">
        <title>The Genome of the Zebra Mussel, Dreissena polymorpha: A Resource for Invasive Species Research.</title>
        <authorList>
            <person name="McCartney M.A."/>
            <person name="Auch B."/>
            <person name="Kono T."/>
            <person name="Mallez S."/>
            <person name="Zhang Y."/>
            <person name="Obille A."/>
            <person name="Becker A."/>
            <person name="Abrahante J.E."/>
            <person name="Garbe J."/>
            <person name="Badalamenti J.P."/>
            <person name="Herman A."/>
            <person name="Mangelson H."/>
            <person name="Liachko I."/>
            <person name="Sullivan S."/>
            <person name="Sone E.D."/>
            <person name="Koren S."/>
            <person name="Silverstein K.A.T."/>
            <person name="Beckman K.B."/>
            <person name="Gohl D.M."/>
        </authorList>
    </citation>
    <scope>NUCLEOTIDE SEQUENCE</scope>
    <source>
        <strain evidence="1">Duluth1</strain>
        <tissue evidence="1">Whole animal</tissue>
    </source>
</reference>
<accession>A0A9D4F8M0</accession>
<keyword evidence="2" id="KW-1185">Reference proteome</keyword>
<proteinExistence type="predicted"/>
<reference evidence="1" key="2">
    <citation type="submission" date="2020-11" db="EMBL/GenBank/DDBJ databases">
        <authorList>
            <person name="McCartney M.A."/>
            <person name="Auch B."/>
            <person name="Kono T."/>
            <person name="Mallez S."/>
            <person name="Becker A."/>
            <person name="Gohl D.M."/>
            <person name="Silverstein K.A.T."/>
            <person name="Koren S."/>
            <person name="Bechman K.B."/>
            <person name="Herman A."/>
            <person name="Abrahante J.E."/>
            <person name="Garbe J."/>
        </authorList>
    </citation>
    <scope>NUCLEOTIDE SEQUENCE</scope>
    <source>
        <strain evidence="1">Duluth1</strain>
        <tissue evidence="1">Whole animal</tissue>
    </source>
</reference>
<evidence type="ECO:0000313" key="2">
    <source>
        <dbReference type="Proteomes" id="UP000828390"/>
    </source>
</evidence>
<dbReference type="EMBL" id="JAIWYP010000007">
    <property type="protein sequence ID" value="KAH3794093.1"/>
    <property type="molecule type" value="Genomic_DNA"/>
</dbReference>
<gene>
    <name evidence="1" type="ORF">DPMN_147624</name>
</gene>
<sequence>MDTLNIRYISLNNTLTFLQFFDEFPRQVIVCQRPLRDPLIQEDFYLPVPTGIRVLQTALKN</sequence>
<dbReference type="Proteomes" id="UP000828390">
    <property type="component" value="Unassembled WGS sequence"/>
</dbReference>
<organism evidence="1 2">
    <name type="scientific">Dreissena polymorpha</name>
    <name type="common">Zebra mussel</name>
    <name type="synonym">Mytilus polymorpha</name>
    <dbReference type="NCBI Taxonomy" id="45954"/>
    <lineage>
        <taxon>Eukaryota</taxon>
        <taxon>Metazoa</taxon>
        <taxon>Spiralia</taxon>
        <taxon>Lophotrochozoa</taxon>
        <taxon>Mollusca</taxon>
        <taxon>Bivalvia</taxon>
        <taxon>Autobranchia</taxon>
        <taxon>Heteroconchia</taxon>
        <taxon>Euheterodonta</taxon>
        <taxon>Imparidentia</taxon>
        <taxon>Neoheterodontei</taxon>
        <taxon>Myida</taxon>
        <taxon>Dreissenoidea</taxon>
        <taxon>Dreissenidae</taxon>
        <taxon>Dreissena</taxon>
    </lineage>
</organism>
<comment type="caution">
    <text evidence="1">The sequence shown here is derived from an EMBL/GenBank/DDBJ whole genome shotgun (WGS) entry which is preliminary data.</text>
</comment>
<evidence type="ECO:0000313" key="1">
    <source>
        <dbReference type="EMBL" id="KAH3794093.1"/>
    </source>
</evidence>
<protein>
    <submittedName>
        <fullName evidence="1">Uncharacterized protein</fullName>
    </submittedName>
</protein>
<dbReference type="AlphaFoldDB" id="A0A9D4F8M0"/>
<name>A0A9D4F8M0_DREPO</name>